<feature type="transmembrane region" description="Helical" evidence="1">
    <location>
        <begin position="80"/>
        <end position="106"/>
    </location>
</feature>
<protein>
    <submittedName>
        <fullName evidence="2">Uncharacterized protein</fullName>
    </submittedName>
</protein>
<comment type="caution">
    <text evidence="2">The sequence shown here is derived from an EMBL/GenBank/DDBJ whole genome shotgun (WGS) entry which is preliminary data.</text>
</comment>
<dbReference type="EMBL" id="MELK01000022">
    <property type="protein sequence ID" value="OFW58486.1"/>
    <property type="molecule type" value="Genomic_DNA"/>
</dbReference>
<evidence type="ECO:0000313" key="2">
    <source>
        <dbReference type="EMBL" id="OFW58486.1"/>
    </source>
</evidence>
<name>A0A1F2WNR4_9ACTN</name>
<dbReference type="Proteomes" id="UP000177876">
    <property type="component" value="Unassembled WGS sequence"/>
</dbReference>
<feature type="transmembrane region" description="Helical" evidence="1">
    <location>
        <begin position="7"/>
        <end position="29"/>
    </location>
</feature>
<evidence type="ECO:0000313" key="3">
    <source>
        <dbReference type="Proteomes" id="UP000177876"/>
    </source>
</evidence>
<sequence>MPQENLLIALHFILLWGSVTIGLVAGLLLPVSNLIAIPLAVILWAFGFFYNFRLVQTRPAYNPNRPGAGRKSYERITARTLMNLGIAIVFRSWITLIVAIILIPLYTWAARKKRQYLDSLHGHGVADVFPDRSETRSRRS</sequence>
<keyword evidence="1" id="KW-0812">Transmembrane</keyword>
<keyword evidence="1" id="KW-1133">Transmembrane helix</keyword>
<accession>A0A1F2WNR4</accession>
<evidence type="ECO:0000256" key="1">
    <source>
        <dbReference type="SAM" id="Phobius"/>
    </source>
</evidence>
<feature type="transmembrane region" description="Helical" evidence="1">
    <location>
        <begin position="35"/>
        <end position="55"/>
    </location>
</feature>
<reference evidence="2 3" key="1">
    <citation type="journal article" date="2016" name="Nat. Commun.">
        <title>Thousands of microbial genomes shed light on interconnected biogeochemical processes in an aquifer system.</title>
        <authorList>
            <person name="Anantharaman K."/>
            <person name="Brown C.T."/>
            <person name="Hug L.A."/>
            <person name="Sharon I."/>
            <person name="Castelle C.J."/>
            <person name="Probst A.J."/>
            <person name="Thomas B.C."/>
            <person name="Singh A."/>
            <person name="Wilkins M.J."/>
            <person name="Karaoz U."/>
            <person name="Brodie E.L."/>
            <person name="Williams K.H."/>
            <person name="Hubbard S.S."/>
            <person name="Banfield J.F."/>
        </authorList>
    </citation>
    <scope>NUCLEOTIDE SEQUENCE [LARGE SCALE GENOMIC DNA]</scope>
</reference>
<keyword evidence="1" id="KW-0472">Membrane</keyword>
<proteinExistence type="predicted"/>
<dbReference type="AlphaFoldDB" id="A0A1F2WNR4"/>
<organism evidence="2 3">
    <name type="scientific">Candidatus Solincola sediminis</name>
    <dbReference type="NCBI Taxonomy" id="1797199"/>
    <lineage>
        <taxon>Bacteria</taxon>
        <taxon>Bacillati</taxon>
        <taxon>Actinomycetota</taxon>
        <taxon>Candidatus Geothermincolia</taxon>
        <taxon>Candidatus Geothermincolales</taxon>
        <taxon>Candidatus Geothermincolaceae</taxon>
        <taxon>Candidatus Solincola</taxon>
    </lineage>
</organism>
<gene>
    <name evidence="2" type="ORF">A2Y75_02750</name>
</gene>